<dbReference type="Gene3D" id="3.30.420.10">
    <property type="entry name" value="Ribonuclease H-like superfamily/Ribonuclease H"/>
    <property type="match status" value="1"/>
</dbReference>
<reference evidence="1" key="1">
    <citation type="submission" date="2021-03" db="EMBL/GenBank/DDBJ databases">
        <title>Draft genome sequence of rust myrtle Austropuccinia psidii MF-1, a brazilian biotype.</title>
        <authorList>
            <person name="Quecine M.C."/>
            <person name="Pachon D.M.R."/>
            <person name="Bonatelli M.L."/>
            <person name="Correr F.H."/>
            <person name="Franceschini L.M."/>
            <person name="Leite T.F."/>
            <person name="Margarido G.R.A."/>
            <person name="Almeida C.A."/>
            <person name="Ferrarezi J.A."/>
            <person name="Labate C.A."/>
        </authorList>
    </citation>
    <scope>NUCLEOTIDE SEQUENCE</scope>
    <source>
        <strain evidence="1">MF-1</strain>
    </source>
</reference>
<evidence type="ECO:0000313" key="2">
    <source>
        <dbReference type="Proteomes" id="UP000765509"/>
    </source>
</evidence>
<dbReference type="Proteomes" id="UP000765509">
    <property type="component" value="Unassembled WGS sequence"/>
</dbReference>
<proteinExistence type="predicted"/>
<sequence>MDWVTEIPPSGYNSYNAFLVIVERYSNTPIFVPCHEDENFMDKTLLLWNGVISYTGLLKSTICDRDPMFKYDLWTKLHRLFGTKLPFPTKYHPQAYGLA</sequence>
<protein>
    <recommendedName>
        <fullName evidence="3">Integrase catalytic domain-containing protein</fullName>
    </recommendedName>
</protein>
<keyword evidence="2" id="KW-1185">Reference proteome</keyword>
<dbReference type="AlphaFoldDB" id="A0A9Q3C2D4"/>
<accession>A0A9Q3C2D4</accession>
<organism evidence="1 2">
    <name type="scientific">Austropuccinia psidii MF-1</name>
    <dbReference type="NCBI Taxonomy" id="1389203"/>
    <lineage>
        <taxon>Eukaryota</taxon>
        <taxon>Fungi</taxon>
        <taxon>Dikarya</taxon>
        <taxon>Basidiomycota</taxon>
        <taxon>Pucciniomycotina</taxon>
        <taxon>Pucciniomycetes</taxon>
        <taxon>Pucciniales</taxon>
        <taxon>Sphaerophragmiaceae</taxon>
        <taxon>Austropuccinia</taxon>
    </lineage>
</organism>
<evidence type="ECO:0000313" key="1">
    <source>
        <dbReference type="EMBL" id="MBW0474990.1"/>
    </source>
</evidence>
<name>A0A9Q3C2D4_9BASI</name>
<gene>
    <name evidence="1" type="ORF">O181_014705</name>
</gene>
<dbReference type="InterPro" id="IPR012337">
    <property type="entry name" value="RNaseH-like_sf"/>
</dbReference>
<dbReference type="OrthoDB" id="2273864at2759"/>
<dbReference type="EMBL" id="AVOT02003943">
    <property type="protein sequence ID" value="MBW0474990.1"/>
    <property type="molecule type" value="Genomic_DNA"/>
</dbReference>
<evidence type="ECO:0008006" key="3">
    <source>
        <dbReference type="Google" id="ProtNLM"/>
    </source>
</evidence>
<dbReference type="InterPro" id="IPR036397">
    <property type="entry name" value="RNaseH_sf"/>
</dbReference>
<dbReference type="GO" id="GO:0003676">
    <property type="term" value="F:nucleic acid binding"/>
    <property type="evidence" value="ECO:0007669"/>
    <property type="project" value="InterPro"/>
</dbReference>
<comment type="caution">
    <text evidence="1">The sequence shown here is derived from an EMBL/GenBank/DDBJ whole genome shotgun (WGS) entry which is preliminary data.</text>
</comment>
<dbReference type="SUPFAM" id="SSF53098">
    <property type="entry name" value="Ribonuclease H-like"/>
    <property type="match status" value="1"/>
</dbReference>